<evidence type="ECO:0000313" key="2">
    <source>
        <dbReference type="Proteomes" id="UP000541444"/>
    </source>
</evidence>
<name>A0A7J7MLG6_9MAGN</name>
<dbReference type="PANTHER" id="PTHR46821">
    <property type="entry name" value="OS07G0586332 PROTEIN"/>
    <property type="match status" value="1"/>
</dbReference>
<reference evidence="1 2" key="1">
    <citation type="journal article" date="2020" name="IScience">
        <title>Genome Sequencing of the Endangered Kingdonia uniflora (Circaeasteraceae, Ranunculales) Reveals Potential Mechanisms of Evolutionary Specialization.</title>
        <authorList>
            <person name="Sun Y."/>
            <person name="Deng T."/>
            <person name="Zhang A."/>
            <person name="Moore M.J."/>
            <person name="Landis J.B."/>
            <person name="Lin N."/>
            <person name="Zhang H."/>
            <person name="Zhang X."/>
            <person name="Huang J."/>
            <person name="Zhang X."/>
            <person name="Sun H."/>
            <person name="Wang H."/>
        </authorList>
    </citation>
    <scope>NUCLEOTIDE SEQUENCE [LARGE SCALE GENOMIC DNA]</scope>
    <source>
        <strain evidence="1">TB1705</strain>
        <tissue evidence="1">Leaf</tissue>
    </source>
</reference>
<dbReference type="SUPFAM" id="SSF56112">
    <property type="entry name" value="Protein kinase-like (PK-like)"/>
    <property type="match status" value="1"/>
</dbReference>
<dbReference type="Gene3D" id="1.10.510.10">
    <property type="entry name" value="Transferase(Phosphotransferase) domain 1"/>
    <property type="match status" value="1"/>
</dbReference>
<keyword evidence="2" id="KW-1185">Reference proteome</keyword>
<protein>
    <submittedName>
        <fullName evidence="1">Uncharacterized protein</fullName>
    </submittedName>
</protein>
<gene>
    <name evidence="1" type="ORF">GIB67_007163</name>
</gene>
<evidence type="ECO:0000313" key="1">
    <source>
        <dbReference type="EMBL" id="KAF6155726.1"/>
    </source>
</evidence>
<dbReference type="PANTHER" id="PTHR46821:SF2">
    <property type="entry name" value="OS03G0251700 PROTEIN"/>
    <property type="match status" value="1"/>
</dbReference>
<sequence>MLEFEQANLISWARHLARKGKLQDLLDPALQSMDQDQALLCITVAFLCLQRSPIKRPSIKEVVRMLSEVEKRIELELQLTKDREIREKELDAERQASLTVLKRHEDQMTTMQTVLEALQNTQQAPPARGHD</sequence>
<accession>A0A7J7MLG6</accession>
<comment type="caution">
    <text evidence="1">The sequence shown here is derived from an EMBL/GenBank/DDBJ whole genome shotgun (WGS) entry which is preliminary data.</text>
</comment>
<dbReference type="EMBL" id="JACGCM010001406">
    <property type="protein sequence ID" value="KAF6155726.1"/>
    <property type="molecule type" value="Genomic_DNA"/>
</dbReference>
<dbReference type="OrthoDB" id="626167at2759"/>
<dbReference type="Proteomes" id="UP000541444">
    <property type="component" value="Unassembled WGS sequence"/>
</dbReference>
<organism evidence="1 2">
    <name type="scientific">Kingdonia uniflora</name>
    <dbReference type="NCBI Taxonomy" id="39325"/>
    <lineage>
        <taxon>Eukaryota</taxon>
        <taxon>Viridiplantae</taxon>
        <taxon>Streptophyta</taxon>
        <taxon>Embryophyta</taxon>
        <taxon>Tracheophyta</taxon>
        <taxon>Spermatophyta</taxon>
        <taxon>Magnoliopsida</taxon>
        <taxon>Ranunculales</taxon>
        <taxon>Circaeasteraceae</taxon>
        <taxon>Kingdonia</taxon>
    </lineage>
</organism>
<dbReference type="InterPro" id="IPR011009">
    <property type="entry name" value="Kinase-like_dom_sf"/>
</dbReference>
<dbReference type="AlphaFoldDB" id="A0A7J7MLG6"/>
<dbReference type="InterPro" id="IPR044576">
    <property type="entry name" value="At4g25390-like"/>
</dbReference>
<proteinExistence type="predicted"/>